<name>A0A914H298_GLORO</name>
<accession>A0A914H298</accession>
<proteinExistence type="predicted"/>
<reference evidence="2" key="1">
    <citation type="submission" date="2022-11" db="UniProtKB">
        <authorList>
            <consortium name="WormBaseParasite"/>
        </authorList>
    </citation>
    <scope>IDENTIFICATION</scope>
</reference>
<dbReference type="Proteomes" id="UP000887572">
    <property type="component" value="Unplaced"/>
</dbReference>
<dbReference type="AlphaFoldDB" id="A0A914H298"/>
<evidence type="ECO:0000313" key="2">
    <source>
        <dbReference type="WBParaSite" id="Gr19_v10_g13469.t1"/>
    </source>
</evidence>
<protein>
    <submittedName>
        <fullName evidence="2">Uncharacterized protein</fullName>
    </submittedName>
</protein>
<sequence>MEEATNDITNHKERKFEATSERNIRIFSSVSPIVTAADSPCADQLQRCGVLVEEFERQLHDLKNLAFRNCFTNTACVHEKIAFDDCYAKSLRAIQTSFGHSALAANSDFLNVAEAFRPRVEQCFTGGATVRDEIMTLMNSGGGGNESMSADGSTTGGDVAHLARVIYGMELADTLWGLPSGSVSKELHRLDPEAVCSTKEPPANGRMFGGGISRIAEPSATQLNNMNTSCTLSASELNCFGQQLDHDPQYRLLMSSRDKAIRSCIQNVRLQPEGACHFLNPSSHRCICEARDELDSRMQTAILNCVQHSPVAQLYAALGSLSRWNAPAAAAETDRSFIARPDSTSEHLSTSTINPPLPGISFQTGEEPLSVPSPAAVLTSGTVVNGQCLCACAQPAKTVNVLASNDYIGKTTATSTAVVRPAPGIVSVGVTPQVYGPLPAMPWYYQPMQTALSAEAGIANGFERFFNGQAPLRKKREDDADNEVKTL</sequence>
<organism evidence="1 2">
    <name type="scientific">Globodera rostochiensis</name>
    <name type="common">Golden nematode worm</name>
    <name type="synonym">Heterodera rostochiensis</name>
    <dbReference type="NCBI Taxonomy" id="31243"/>
    <lineage>
        <taxon>Eukaryota</taxon>
        <taxon>Metazoa</taxon>
        <taxon>Ecdysozoa</taxon>
        <taxon>Nematoda</taxon>
        <taxon>Chromadorea</taxon>
        <taxon>Rhabditida</taxon>
        <taxon>Tylenchina</taxon>
        <taxon>Tylenchomorpha</taxon>
        <taxon>Tylenchoidea</taxon>
        <taxon>Heteroderidae</taxon>
        <taxon>Heteroderinae</taxon>
        <taxon>Globodera</taxon>
    </lineage>
</organism>
<evidence type="ECO:0000313" key="1">
    <source>
        <dbReference type="Proteomes" id="UP000887572"/>
    </source>
</evidence>
<dbReference type="WBParaSite" id="Gr19_v10_g13469.t1">
    <property type="protein sequence ID" value="Gr19_v10_g13469.t1"/>
    <property type="gene ID" value="Gr19_v10_g13469"/>
</dbReference>
<keyword evidence="1" id="KW-1185">Reference proteome</keyword>